<protein>
    <recommendedName>
        <fullName evidence="3">N-acetyltransferase domain-containing protein</fullName>
    </recommendedName>
</protein>
<dbReference type="PANTHER" id="PTHR43072:SF23">
    <property type="entry name" value="UPF0039 PROTEIN C11D3.02C"/>
    <property type="match status" value="1"/>
</dbReference>
<feature type="domain" description="N-acetyltransferase" evidence="3">
    <location>
        <begin position="3"/>
        <end position="161"/>
    </location>
</feature>
<dbReference type="SUPFAM" id="SSF55729">
    <property type="entry name" value="Acyl-CoA N-acyltransferases (Nat)"/>
    <property type="match status" value="1"/>
</dbReference>
<proteinExistence type="predicted"/>
<dbReference type="OrthoDB" id="9798006at2"/>
<comment type="caution">
    <text evidence="4">The sequence shown here is derived from an EMBL/GenBank/DDBJ whole genome shotgun (WGS) entry which is preliminary data.</text>
</comment>
<dbReference type="PROSITE" id="PS51186">
    <property type="entry name" value="GNAT"/>
    <property type="match status" value="1"/>
</dbReference>
<reference evidence="4 5" key="1">
    <citation type="journal article" date="2015" name="Genome Biol. Evol.">
        <title>Comparative Genomics of Listeria Sensu Lato: Genus-Wide Differences in Evolutionary Dynamics and the Progressive Gain of Complex, Potentially Pathogenicity-Related Traits through Lateral Gene Transfer.</title>
        <authorList>
            <person name="Chiara M."/>
            <person name="Caruso M."/>
            <person name="D'Erchia A.M."/>
            <person name="Manzari C."/>
            <person name="Fraccalvieri R."/>
            <person name="Goffredo E."/>
            <person name="Latorre L."/>
            <person name="Miccolupo A."/>
            <person name="Padalino I."/>
            <person name="Santagada G."/>
            <person name="Chiocco D."/>
            <person name="Pesole G."/>
            <person name="Horner D.S."/>
            <person name="Parisi A."/>
        </authorList>
    </citation>
    <scope>NUCLEOTIDE SEQUENCE [LARGE SCALE GENOMIC DNA]</scope>
    <source>
        <strain evidence="4 5">1991</strain>
    </source>
</reference>
<keyword evidence="1" id="KW-0808">Transferase</keyword>
<evidence type="ECO:0000256" key="2">
    <source>
        <dbReference type="ARBA" id="ARBA00023315"/>
    </source>
</evidence>
<dbReference type="InterPro" id="IPR016181">
    <property type="entry name" value="Acyl_CoA_acyltransferase"/>
</dbReference>
<gene>
    <name evidence="4" type="ORF">X560_0553</name>
</gene>
<dbReference type="CDD" id="cd04301">
    <property type="entry name" value="NAT_SF"/>
    <property type="match status" value="1"/>
</dbReference>
<keyword evidence="5" id="KW-1185">Reference proteome</keyword>
<dbReference type="Proteomes" id="UP000052258">
    <property type="component" value="Unassembled WGS sequence"/>
</dbReference>
<dbReference type="InterPro" id="IPR000182">
    <property type="entry name" value="GNAT_dom"/>
</dbReference>
<name>A0A0J8GCT2_9LIST</name>
<keyword evidence="2" id="KW-0012">Acyltransferase</keyword>
<accession>A0A0J8GCT2</accession>
<dbReference type="RefSeq" id="WP_007477772.1">
    <property type="nucleotide sequence ID" value="NZ_KQ130610.1"/>
</dbReference>
<organism evidence="4 5">
    <name type="scientific">Listeria fleischmannii 1991</name>
    <dbReference type="NCBI Taxonomy" id="1430899"/>
    <lineage>
        <taxon>Bacteria</taxon>
        <taxon>Bacillati</taxon>
        <taxon>Bacillota</taxon>
        <taxon>Bacilli</taxon>
        <taxon>Bacillales</taxon>
        <taxon>Listeriaceae</taxon>
        <taxon>Listeria</taxon>
    </lineage>
</organism>
<sequence length="161" mass="18273">MGIFIENFNKNDYEDVVAIHLEGILSRNATFLTEPLTFSNWDAKYLKECRFVAKKDDKVIGWAALLPFSSMPSYKGVAEVSIYISKEARGMGVGKALFAHLIEESEKAGFWTLTSLVFPENETSIRLHHKLGFQTLCIHKNLGKMDGVFRDVALLERRKKS</sequence>
<dbReference type="Gene3D" id="3.40.630.30">
    <property type="match status" value="1"/>
</dbReference>
<evidence type="ECO:0000313" key="5">
    <source>
        <dbReference type="Proteomes" id="UP000052258"/>
    </source>
</evidence>
<evidence type="ECO:0000313" key="4">
    <source>
        <dbReference type="EMBL" id="KMT60425.1"/>
    </source>
</evidence>
<evidence type="ECO:0000256" key="1">
    <source>
        <dbReference type="ARBA" id="ARBA00022679"/>
    </source>
</evidence>
<evidence type="ECO:0000259" key="3">
    <source>
        <dbReference type="PROSITE" id="PS51186"/>
    </source>
</evidence>
<dbReference type="AlphaFoldDB" id="A0A0J8GCT2"/>
<dbReference type="EMBL" id="AZHO01000007">
    <property type="protein sequence ID" value="KMT60425.1"/>
    <property type="molecule type" value="Genomic_DNA"/>
</dbReference>
<dbReference type="PATRIC" id="fig|1430899.3.peg.568"/>
<dbReference type="GO" id="GO:0016747">
    <property type="term" value="F:acyltransferase activity, transferring groups other than amino-acyl groups"/>
    <property type="evidence" value="ECO:0007669"/>
    <property type="project" value="InterPro"/>
</dbReference>
<dbReference type="PANTHER" id="PTHR43072">
    <property type="entry name" value="N-ACETYLTRANSFERASE"/>
    <property type="match status" value="1"/>
</dbReference>
<dbReference type="Pfam" id="PF00583">
    <property type="entry name" value="Acetyltransf_1"/>
    <property type="match status" value="1"/>
</dbReference>